<dbReference type="EMBL" id="PDXB01000027">
    <property type="protein sequence ID" value="RYN22633.1"/>
    <property type="molecule type" value="Genomic_DNA"/>
</dbReference>
<accession>A0A4Q4NZB9</accession>
<feature type="compositionally biased region" description="Polar residues" evidence="2">
    <location>
        <begin position="651"/>
        <end position="660"/>
    </location>
</feature>
<keyword evidence="3" id="KW-1133">Transmembrane helix</keyword>
<organism evidence="5 7">
    <name type="scientific">Alternaria tenuissima</name>
    <dbReference type="NCBI Taxonomy" id="119927"/>
    <lineage>
        <taxon>Eukaryota</taxon>
        <taxon>Fungi</taxon>
        <taxon>Dikarya</taxon>
        <taxon>Ascomycota</taxon>
        <taxon>Pezizomycotina</taxon>
        <taxon>Dothideomycetes</taxon>
        <taxon>Pleosporomycetidae</taxon>
        <taxon>Pleosporales</taxon>
        <taxon>Pleosporineae</taxon>
        <taxon>Pleosporaceae</taxon>
        <taxon>Alternaria</taxon>
        <taxon>Alternaria sect. Alternaria</taxon>
        <taxon>Alternaria alternata complex</taxon>
    </lineage>
</organism>
<feature type="compositionally biased region" description="Polar residues" evidence="2">
    <location>
        <begin position="793"/>
        <end position="803"/>
    </location>
</feature>
<feature type="domain" description="Nephrocystin 3-like N-terminal" evidence="4">
    <location>
        <begin position="196"/>
        <end position="320"/>
    </location>
</feature>
<feature type="region of interest" description="Disordered" evidence="2">
    <location>
        <begin position="791"/>
        <end position="842"/>
    </location>
</feature>
<evidence type="ECO:0000256" key="1">
    <source>
        <dbReference type="ARBA" id="ARBA00022737"/>
    </source>
</evidence>
<evidence type="ECO:0000313" key="7">
    <source>
        <dbReference type="Proteomes" id="UP000292340"/>
    </source>
</evidence>
<evidence type="ECO:0000259" key="4">
    <source>
        <dbReference type="Pfam" id="PF24883"/>
    </source>
</evidence>
<evidence type="ECO:0000256" key="3">
    <source>
        <dbReference type="SAM" id="Phobius"/>
    </source>
</evidence>
<dbReference type="OrthoDB" id="195446at2759"/>
<feature type="compositionally biased region" description="Polar residues" evidence="2">
    <location>
        <begin position="673"/>
        <end position="682"/>
    </location>
</feature>
<evidence type="ECO:0000256" key="2">
    <source>
        <dbReference type="SAM" id="MobiDB-lite"/>
    </source>
</evidence>
<dbReference type="Proteomes" id="UP000293195">
    <property type="component" value="Unassembled WGS sequence"/>
</dbReference>
<keyword evidence="8" id="KW-1185">Reference proteome</keyword>
<feature type="region of interest" description="Disordered" evidence="2">
    <location>
        <begin position="647"/>
        <end position="682"/>
    </location>
</feature>
<dbReference type="Pfam" id="PF24883">
    <property type="entry name" value="NPHP3_N"/>
    <property type="match status" value="1"/>
</dbReference>
<keyword evidence="3" id="KW-0472">Membrane</keyword>
<proteinExistence type="predicted"/>
<protein>
    <recommendedName>
        <fullName evidence="4">Nephrocystin 3-like N-terminal domain-containing protein</fullName>
    </recommendedName>
</protein>
<dbReference type="EMBL" id="PDXF01000123">
    <property type="protein sequence ID" value="RYN87261.1"/>
    <property type="molecule type" value="Genomic_DNA"/>
</dbReference>
<evidence type="ECO:0000313" key="5">
    <source>
        <dbReference type="EMBL" id="RYN22633.1"/>
    </source>
</evidence>
<keyword evidence="1" id="KW-0677">Repeat</keyword>
<dbReference type="Proteomes" id="UP000292340">
    <property type="component" value="Unassembled WGS sequence"/>
</dbReference>
<keyword evidence="3" id="KW-0812">Transmembrane</keyword>
<gene>
    <name evidence="5" type="ORF">AA0115_g8991</name>
    <name evidence="6" type="ORF">AA0119_g12523</name>
</gene>
<reference evidence="5" key="1">
    <citation type="submission" date="2017-10" db="EMBL/GenBank/DDBJ databases">
        <authorList>
            <person name="Armitage A.D."/>
            <person name="Barbara D.J."/>
            <person name="Woodhall J.W."/>
            <person name="Sreenivasaprasad S."/>
            <person name="Lane C.R."/>
            <person name="Clarkson J.P."/>
            <person name="Harrison R.J."/>
        </authorList>
    </citation>
    <scope>NUCLEOTIDE SEQUENCE</scope>
    <source>
        <strain evidence="5">FERA 1164</strain>
        <strain evidence="6">FERA 635</strain>
    </source>
</reference>
<name>A0A4Q4NZB9_9PLEO</name>
<feature type="transmembrane region" description="Helical" evidence="3">
    <location>
        <begin position="1040"/>
        <end position="1063"/>
    </location>
</feature>
<feature type="transmembrane region" description="Helical" evidence="3">
    <location>
        <begin position="1010"/>
        <end position="1033"/>
    </location>
</feature>
<dbReference type="InterPro" id="IPR056884">
    <property type="entry name" value="NPHP3-like_N"/>
</dbReference>
<comment type="caution">
    <text evidence="5">The sequence shown here is derived from an EMBL/GenBank/DDBJ whole genome shotgun (WGS) entry which is preliminary data.</text>
</comment>
<sequence length="1064" mass="122023">MSFWSSDRDPVAAASVLRDVGRALSELDLEGLVKEHTAFLDILKRLLEAVQKIMKRGLFPHSLQDDIAAIWKSLLNTEVEMVSSMGLNESEVKTEDMKSVTSKFYMKIAYYERFSSKMIALRKEVAVPLSRLHSGVTMIFSQNPSRSWEAIERWTAESKRYTENGLVHQIKEWLRPKSEVQDIYHAYTSTVLSPDCDWFLSKKEYVDWSTKSVRGGNRILWISEILGVRRTQVAARVIEKLREDERTVAYFFSKETFSKGDVRSVIATLCWQLLTQFPEDIGLLSEVFNKGCEPNEINIRGCLQRMCQKRHAIILLDGFDRRYYGSIQWDRLGLFLESLRSVCDIIVFDTVLQSIKWDLTCQGEIPLTVECADDFWKEMEKVPARYVAGLEASDEKMEQGVNAKIRAYEDIEEQDVHFPVTREDQYRVYAMIRDRASGSRLPAYVARQIIDQAEYWVKSTFERREPLETNAGEAKRNVPYLLSDPIDGASHLPVRKIIITCSHDEVWSEYPDKHGSYEGSDAYFDCVVRKSNGDIREPWSGRRHIYDAPLGTQPTFFRLNLIEPGDKLAILPKAIAPRWIDFVETVRIEIFSTFILEEKDGHDGVRGFEQRYTKLLARIKDARKQARLPTDKPKDVEQALPSTRFKRKSKLSNWNRQRVQSLEKQKRPLMPSTEKSLTYTESKLRSPRSSLSVYMPDQLGPTPFPTRREHSNEKIFFTVPDEQIPLDYTNHDDKNAHSSTWTTFIRMIRELVRPKVRPGYKRLEWTCTCGESLYGDFEEKTPGSLDRLAAQLKQRSGQSSQHGASAPIPQPKKAHTRQAQTVGYNMPGSGSSSSNDPNNLVSNAVSSQLNTVKPPLSTALQLCIETGKYKLEMSELARPSLTVSDGELFAKIREKYESTRHSILPTWARFKKPNRAIFVKFLLGTKRTVSLNYETPSIPPPTEVKHNYDYDPCPMEIPPMDSRVFFHHFYAPTSQHPDVFWGNRLPWKVKPPLGPSNHDWGIHLEESPDWPLFAALMCLLLLLSGVIAGIYAWKMSDAQTGVAIGAWLTSVQAMGITAVFFWWS</sequence>
<reference evidence="5" key="2">
    <citation type="journal article" date="2019" name="bioRxiv">
        <title>Genomics, evolutionary history and diagnostics of the Alternaria alternata species group including apple and Asian pear pathotypes.</title>
        <authorList>
            <person name="Armitage A.D."/>
            <person name="Cockerton H.M."/>
            <person name="Sreenivasaprasad S."/>
            <person name="Woodhall J.W."/>
            <person name="Lane C.R."/>
            <person name="Harrison R.J."/>
            <person name="Clarkson J.P."/>
        </authorList>
    </citation>
    <scope>NUCLEOTIDE SEQUENCE</scope>
    <source>
        <strain evidence="5">FERA 1164</strain>
        <strain evidence="6">FERA 635</strain>
    </source>
</reference>
<evidence type="ECO:0000313" key="8">
    <source>
        <dbReference type="Proteomes" id="UP000293195"/>
    </source>
</evidence>
<evidence type="ECO:0000313" key="6">
    <source>
        <dbReference type="EMBL" id="RYN87261.1"/>
    </source>
</evidence>
<dbReference type="AlphaFoldDB" id="A0A4Q4NZB9"/>